<evidence type="ECO:0000313" key="1">
    <source>
        <dbReference type="EMBL" id="RCV24954.1"/>
    </source>
</evidence>
<protein>
    <submittedName>
        <fullName evidence="1">Uncharacterized protein</fullName>
    </submittedName>
</protein>
<reference evidence="1" key="2">
    <citation type="submission" date="2015-07" db="EMBL/GenBank/DDBJ databases">
        <authorList>
            <person name="Noorani M."/>
        </authorList>
    </citation>
    <scope>NUCLEOTIDE SEQUENCE</scope>
    <source>
        <strain evidence="1">Yugu1</strain>
    </source>
</reference>
<dbReference type="AlphaFoldDB" id="A0A368R4E0"/>
<proteinExistence type="predicted"/>
<name>A0A368R4E0_SETIT</name>
<gene>
    <name evidence="1" type="ORF">SETIT_5G127900v2</name>
</gene>
<sequence length="201" mass="22349">MACEGIWRIWMRNCWSWPLPVRPAVPSSESYSKRSDRFPAEIEESLLQGICDSRNSHPIRPFLAGLPIPDPCPARSRFLTGALAARPAPRTVTETAHRNDECKPRMDGPWTLARRRTCMCTSRRRAGHGSWREAVARAAATRRREGDKGDRFSVRSAGLGERRSSSTHCTAALIGTDIGEGDVGPCRKKKHYSIAILPAGR</sequence>
<reference evidence="1" key="1">
    <citation type="journal article" date="2012" name="Nat. Biotechnol.">
        <title>Reference genome sequence of the model plant Setaria.</title>
        <authorList>
            <person name="Bennetzen J.L."/>
            <person name="Schmutz J."/>
            <person name="Wang H."/>
            <person name="Percifield R."/>
            <person name="Hawkins J."/>
            <person name="Pontaroli A.C."/>
            <person name="Estep M."/>
            <person name="Feng L."/>
            <person name="Vaughn J.N."/>
            <person name="Grimwood J."/>
            <person name="Jenkins J."/>
            <person name="Barry K."/>
            <person name="Lindquist E."/>
            <person name="Hellsten U."/>
            <person name="Deshpande S."/>
            <person name="Wang X."/>
            <person name="Wu X."/>
            <person name="Mitros T."/>
            <person name="Triplett J."/>
            <person name="Yang X."/>
            <person name="Ye C.Y."/>
            <person name="Mauro-Herrera M."/>
            <person name="Wang L."/>
            <person name="Li P."/>
            <person name="Sharma M."/>
            <person name="Sharma R."/>
            <person name="Ronald P.C."/>
            <person name="Panaud O."/>
            <person name="Kellogg E.A."/>
            <person name="Brutnell T.P."/>
            <person name="Doust A.N."/>
            <person name="Tuskan G.A."/>
            <person name="Rokhsar D."/>
            <person name="Devos K.M."/>
        </authorList>
    </citation>
    <scope>NUCLEOTIDE SEQUENCE [LARGE SCALE GENOMIC DNA]</scope>
    <source>
        <strain evidence="1">Yugu1</strain>
    </source>
</reference>
<organism evidence="1">
    <name type="scientific">Setaria italica</name>
    <name type="common">Foxtail millet</name>
    <name type="synonym">Panicum italicum</name>
    <dbReference type="NCBI Taxonomy" id="4555"/>
    <lineage>
        <taxon>Eukaryota</taxon>
        <taxon>Viridiplantae</taxon>
        <taxon>Streptophyta</taxon>
        <taxon>Embryophyta</taxon>
        <taxon>Tracheophyta</taxon>
        <taxon>Spermatophyta</taxon>
        <taxon>Magnoliopsida</taxon>
        <taxon>Liliopsida</taxon>
        <taxon>Poales</taxon>
        <taxon>Poaceae</taxon>
        <taxon>PACMAD clade</taxon>
        <taxon>Panicoideae</taxon>
        <taxon>Panicodae</taxon>
        <taxon>Paniceae</taxon>
        <taxon>Cenchrinae</taxon>
        <taxon>Setaria</taxon>
    </lineage>
</organism>
<dbReference type="EMBL" id="CM003532">
    <property type="protein sequence ID" value="RCV24954.1"/>
    <property type="molecule type" value="Genomic_DNA"/>
</dbReference>
<accession>A0A368R4E0</accession>